<comment type="caution">
    <text evidence="2">The sequence shown here is derived from an EMBL/GenBank/DDBJ whole genome shotgun (WGS) entry which is preliminary data.</text>
</comment>
<protein>
    <submittedName>
        <fullName evidence="2">Uncharacterized membrane protein HdeD (DUF308 family)</fullName>
    </submittedName>
</protein>
<keyword evidence="1" id="KW-1133">Transmembrane helix</keyword>
<organism evidence="2 3">
    <name type="scientific">Prosthecobacter vanneervenii</name>
    <dbReference type="NCBI Taxonomy" id="48466"/>
    <lineage>
        <taxon>Bacteria</taxon>
        <taxon>Pseudomonadati</taxon>
        <taxon>Verrucomicrobiota</taxon>
        <taxon>Verrucomicrobiia</taxon>
        <taxon>Verrucomicrobiales</taxon>
        <taxon>Verrucomicrobiaceae</taxon>
        <taxon>Prosthecobacter</taxon>
    </lineage>
</organism>
<evidence type="ECO:0000313" key="3">
    <source>
        <dbReference type="Proteomes" id="UP000590740"/>
    </source>
</evidence>
<keyword evidence="1" id="KW-0812">Transmembrane</keyword>
<dbReference type="RefSeq" id="WP_221306152.1">
    <property type="nucleotide sequence ID" value="NZ_JACHIG010000005.1"/>
</dbReference>
<feature type="transmembrane region" description="Helical" evidence="1">
    <location>
        <begin position="157"/>
        <end position="178"/>
    </location>
</feature>
<name>A0A7W7YBG9_9BACT</name>
<evidence type="ECO:0000256" key="1">
    <source>
        <dbReference type="SAM" id="Phobius"/>
    </source>
</evidence>
<feature type="transmembrane region" description="Helical" evidence="1">
    <location>
        <begin position="68"/>
        <end position="88"/>
    </location>
</feature>
<feature type="transmembrane region" description="Helical" evidence="1">
    <location>
        <begin position="100"/>
        <end position="122"/>
    </location>
</feature>
<proteinExistence type="predicted"/>
<dbReference type="AlphaFoldDB" id="A0A7W7YBG9"/>
<evidence type="ECO:0000313" key="2">
    <source>
        <dbReference type="EMBL" id="MBB5033054.1"/>
    </source>
</evidence>
<feature type="transmembrane region" description="Helical" evidence="1">
    <location>
        <begin position="39"/>
        <end position="61"/>
    </location>
</feature>
<dbReference type="Proteomes" id="UP000590740">
    <property type="component" value="Unassembled WGS sequence"/>
</dbReference>
<keyword evidence="3" id="KW-1185">Reference proteome</keyword>
<gene>
    <name evidence="2" type="ORF">HNQ65_002637</name>
</gene>
<accession>A0A7W7YBG9</accession>
<keyword evidence="1" id="KW-0472">Membrane</keyword>
<sequence length="181" mass="19680">MEINPYAAPQSQILQATSSDELIRQEHINTEATLKSVGILYYLGAFVLTLMGGMALFGSLMNGETASVLLGLFFLIIGVTQGVAAYGLRRLQSWARVPTIILSCIGLLGFPLGTLINLYILVKVAGKQGKFILTPEYQRIVAATPHVKRKTSIVMKIALALLFIILLGIIISVSLSQLKQY</sequence>
<reference evidence="2 3" key="1">
    <citation type="submission" date="2020-08" db="EMBL/GenBank/DDBJ databases">
        <title>Genomic Encyclopedia of Type Strains, Phase IV (KMG-IV): sequencing the most valuable type-strain genomes for metagenomic binning, comparative biology and taxonomic classification.</title>
        <authorList>
            <person name="Goeker M."/>
        </authorList>
    </citation>
    <scope>NUCLEOTIDE SEQUENCE [LARGE SCALE GENOMIC DNA]</scope>
    <source>
        <strain evidence="2 3">DSM 12252</strain>
    </source>
</reference>
<dbReference type="EMBL" id="JACHIG010000005">
    <property type="protein sequence ID" value="MBB5033054.1"/>
    <property type="molecule type" value="Genomic_DNA"/>
</dbReference>